<dbReference type="GO" id="GO:0061632">
    <property type="term" value="F:RNA lariat debranching enzyme activator activity"/>
    <property type="evidence" value="ECO:0007669"/>
    <property type="project" value="TreeGrafter"/>
</dbReference>
<dbReference type="SMART" id="SM00343">
    <property type="entry name" value="ZnF_C2HC"/>
    <property type="match status" value="2"/>
</dbReference>
<keyword evidence="3" id="KW-0862">Zinc</keyword>
<dbReference type="OrthoDB" id="444325at2759"/>
<feature type="domain" description="CCHC-type" evidence="5">
    <location>
        <begin position="63"/>
        <end position="79"/>
    </location>
</feature>
<dbReference type="Pfam" id="PF04677">
    <property type="entry name" value="CwfJ_C_1"/>
    <property type="match status" value="1"/>
</dbReference>
<evidence type="ECO:0000259" key="5">
    <source>
        <dbReference type="SMART" id="SM00343"/>
    </source>
</evidence>
<dbReference type="PANTHER" id="PTHR12072">
    <property type="entry name" value="CWF19, CELL CYCLE CONTROL PROTEIN"/>
    <property type="match status" value="1"/>
</dbReference>
<comment type="caution">
    <text evidence="6">The sequence shown here is derived from an EMBL/GenBank/DDBJ whole genome shotgun (WGS) entry which is preliminary data.</text>
</comment>
<dbReference type="SUPFAM" id="SSF57756">
    <property type="entry name" value="Retrovirus zinc finger-like domains"/>
    <property type="match status" value="2"/>
</dbReference>
<dbReference type="GO" id="GO:0003676">
    <property type="term" value="F:nucleic acid binding"/>
    <property type="evidence" value="ECO:0007669"/>
    <property type="project" value="InterPro"/>
</dbReference>
<dbReference type="GO" id="GO:0000398">
    <property type="term" value="P:mRNA splicing, via spliceosome"/>
    <property type="evidence" value="ECO:0007669"/>
    <property type="project" value="TreeGrafter"/>
</dbReference>
<keyword evidence="2" id="KW-0863">Zinc-finger</keyword>
<feature type="non-terminal residue" evidence="6">
    <location>
        <position position="189"/>
    </location>
</feature>
<dbReference type="GO" id="GO:0071014">
    <property type="term" value="C:post-mRNA release spliceosomal complex"/>
    <property type="evidence" value="ECO:0007669"/>
    <property type="project" value="TreeGrafter"/>
</dbReference>
<dbReference type="Proteomes" id="UP000673691">
    <property type="component" value="Unassembled WGS sequence"/>
</dbReference>
<dbReference type="PANTHER" id="PTHR12072:SF4">
    <property type="entry name" value="CWF19-LIKE PROTEIN 1"/>
    <property type="match status" value="1"/>
</dbReference>
<evidence type="ECO:0000256" key="3">
    <source>
        <dbReference type="ARBA" id="ARBA00022833"/>
    </source>
</evidence>
<organism evidence="6 7">
    <name type="scientific">Olpidium bornovanus</name>
    <dbReference type="NCBI Taxonomy" id="278681"/>
    <lineage>
        <taxon>Eukaryota</taxon>
        <taxon>Fungi</taxon>
        <taxon>Fungi incertae sedis</taxon>
        <taxon>Olpidiomycota</taxon>
        <taxon>Olpidiomycotina</taxon>
        <taxon>Olpidiomycetes</taxon>
        <taxon>Olpidiales</taxon>
        <taxon>Olpidiaceae</taxon>
        <taxon>Olpidium</taxon>
    </lineage>
</organism>
<dbReference type="InterPro" id="IPR036875">
    <property type="entry name" value="Znf_CCHC_sf"/>
</dbReference>
<evidence type="ECO:0000313" key="7">
    <source>
        <dbReference type="Proteomes" id="UP000673691"/>
    </source>
</evidence>
<accession>A0A8H8A252</accession>
<dbReference type="AlphaFoldDB" id="A0A8H8A252"/>
<dbReference type="EMBL" id="JAEFCI010000079">
    <property type="protein sequence ID" value="KAG5463784.1"/>
    <property type="molecule type" value="Genomic_DNA"/>
</dbReference>
<evidence type="ECO:0000256" key="4">
    <source>
        <dbReference type="SAM" id="MobiDB-lite"/>
    </source>
</evidence>
<evidence type="ECO:0000256" key="1">
    <source>
        <dbReference type="ARBA" id="ARBA00022723"/>
    </source>
</evidence>
<name>A0A8H8A252_9FUNG</name>
<evidence type="ECO:0000256" key="2">
    <source>
        <dbReference type="ARBA" id="ARBA00022771"/>
    </source>
</evidence>
<reference evidence="6 7" key="1">
    <citation type="journal article" name="Sci. Rep.">
        <title>Genome-scale phylogenetic analyses confirm Olpidium as the closest living zoosporic fungus to the non-flagellated, terrestrial fungi.</title>
        <authorList>
            <person name="Chang Y."/>
            <person name="Rochon D."/>
            <person name="Sekimoto S."/>
            <person name="Wang Y."/>
            <person name="Chovatia M."/>
            <person name="Sandor L."/>
            <person name="Salamov A."/>
            <person name="Grigoriev I.V."/>
            <person name="Stajich J.E."/>
            <person name="Spatafora J.W."/>
        </authorList>
    </citation>
    <scope>NUCLEOTIDE SEQUENCE [LARGE SCALE GENOMIC DNA]</scope>
    <source>
        <strain evidence="6">S191</strain>
    </source>
</reference>
<dbReference type="InterPro" id="IPR040194">
    <property type="entry name" value="Cwf19-like"/>
</dbReference>
<evidence type="ECO:0000313" key="6">
    <source>
        <dbReference type="EMBL" id="KAG5463784.1"/>
    </source>
</evidence>
<keyword evidence="7" id="KW-1185">Reference proteome</keyword>
<protein>
    <recommendedName>
        <fullName evidence="5">CCHC-type domain-containing protein</fullName>
    </recommendedName>
</protein>
<feature type="domain" description="CCHC-type" evidence="5">
    <location>
        <begin position="102"/>
        <end position="118"/>
    </location>
</feature>
<keyword evidence="1" id="KW-0479">Metal-binding</keyword>
<proteinExistence type="predicted"/>
<dbReference type="InterPro" id="IPR025829">
    <property type="entry name" value="Zn_knuckle_CX2CX3GHX4C"/>
</dbReference>
<sequence length="189" mass="20370">MSIVPIAHASSSVLGVIPPNSTSCPISLPALGPHGVKRPAEANFFYQGRGDGGKRRPPPDHYTCNRCKVKGHWIQECPQAQPVDASRQTETAARRPPPESYSCNHCHVKGHWIQDCPSRPSREAQPGRTVAFGSGARPPPPISEADCWFCLSSPQVGKHLITSIGAELYLAMSRGQLVNPDLPESSPGH</sequence>
<dbReference type="InterPro" id="IPR001878">
    <property type="entry name" value="Znf_CCHC"/>
</dbReference>
<dbReference type="Pfam" id="PF13696">
    <property type="entry name" value="zf-CCHC_2"/>
    <property type="match status" value="2"/>
</dbReference>
<feature type="region of interest" description="Disordered" evidence="4">
    <location>
        <begin position="81"/>
        <end position="100"/>
    </location>
</feature>
<gene>
    <name evidence="6" type="ORF">BJ554DRAFT_8442</name>
</gene>
<dbReference type="InterPro" id="IPR006768">
    <property type="entry name" value="Cwf19-like_C_dom-1"/>
</dbReference>
<dbReference type="GO" id="GO:0008270">
    <property type="term" value="F:zinc ion binding"/>
    <property type="evidence" value="ECO:0007669"/>
    <property type="project" value="UniProtKB-KW"/>
</dbReference>
<dbReference type="Gene3D" id="4.10.60.10">
    <property type="entry name" value="Zinc finger, CCHC-type"/>
    <property type="match status" value="2"/>
</dbReference>